<reference evidence="4" key="1">
    <citation type="journal article" date="2019" name="Int. J. Syst. Evol. Microbiol.">
        <title>The Global Catalogue of Microorganisms (GCM) 10K type strain sequencing project: providing services to taxonomists for standard genome sequencing and annotation.</title>
        <authorList>
            <consortium name="The Broad Institute Genomics Platform"/>
            <consortium name="The Broad Institute Genome Sequencing Center for Infectious Disease"/>
            <person name="Wu L."/>
            <person name="Ma J."/>
        </authorList>
    </citation>
    <scope>NUCLEOTIDE SEQUENCE [LARGE SCALE GENOMIC DNA]</scope>
    <source>
        <strain evidence="4">JCM 18952</strain>
    </source>
</reference>
<feature type="region of interest" description="Disordered" evidence="1">
    <location>
        <begin position="241"/>
        <end position="289"/>
    </location>
</feature>
<dbReference type="PANTHER" id="PTHR47756:SF2">
    <property type="entry name" value="BLL6612 PROTEIN"/>
    <property type="match status" value="1"/>
</dbReference>
<dbReference type="Proteomes" id="UP001501257">
    <property type="component" value="Unassembled WGS sequence"/>
</dbReference>
<evidence type="ECO:0000259" key="2">
    <source>
        <dbReference type="Pfam" id="PF20239"/>
    </source>
</evidence>
<feature type="domain" description="DUF6596" evidence="2">
    <location>
        <begin position="34"/>
        <end position="129"/>
    </location>
</feature>
<accession>A0ABP9TNF7</accession>
<proteinExistence type="predicted"/>
<protein>
    <recommendedName>
        <fullName evidence="2">DUF6596 domain-containing protein</fullName>
    </recommendedName>
</protein>
<evidence type="ECO:0000256" key="1">
    <source>
        <dbReference type="SAM" id="MobiDB-lite"/>
    </source>
</evidence>
<evidence type="ECO:0000313" key="3">
    <source>
        <dbReference type="EMBL" id="GAA5227287.1"/>
    </source>
</evidence>
<dbReference type="PANTHER" id="PTHR47756">
    <property type="entry name" value="BLL6612 PROTEIN-RELATED"/>
    <property type="match status" value="1"/>
</dbReference>
<keyword evidence="4" id="KW-1185">Reference proteome</keyword>
<evidence type="ECO:0000313" key="4">
    <source>
        <dbReference type="Proteomes" id="UP001501257"/>
    </source>
</evidence>
<comment type="caution">
    <text evidence="3">The sequence shown here is derived from an EMBL/GenBank/DDBJ whole genome shotgun (WGS) entry which is preliminary data.</text>
</comment>
<organism evidence="3 4">
    <name type="scientific">Paeniglutamicibacter antarcticus</name>
    <dbReference type="NCBI Taxonomy" id="494023"/>
    <lineage>
        <taxon>Bacteria</taxon>
        <taxon>Bacillati</taxon>
        <taxon>Actinomycetota</taxon>
        <taxon>Actinomycetes</taxon>
        <taxon>Micrococcales</taxon>
        <taxon>Micrococcaceae</taxon>
        <taxon>Paeniglutamicibacter</taxon>
    </lineage>
</organism>
<gene>
    <name evidence="3" type="ORF">GCM10025778_18200</name>
</gene>
<sequence>MLPESTLAQRIVRAKAKIQRAGIPLSVPARLDDRIEALPGILYLVFNAGALSGGPAEGIRLEFMEESIRLCIRLFEQVPENDGVAGLLTLEMYTRARSSARFRDGALVLVGDQDRSLWDRELITQADAVRVRSLRGGKPCPYAPQGAIDQCHCHPGNTDATNRPRIVSLYSALPAVAPTPAVALNHAVAVSMADAPLHGLGLLDSLTDLEDYYPYWATRGELLARSGPIEDALRDLARAVPGHQSGRTAPPRRTAGHPGSNLKRTPKHRQASPPWRSARTMLPAEALVS</sequence>
<dbReference type="EMBL" id="BAABLK010000027">
    <property type="protein sequence ID" value="GAA5227287.1"/>
    <property type="molecule type" value="Genomic_DNA"/>
</dbReference>
<dbReference type="InterPro" id="IPR046531">
    <property type="entry name" value="DUF6596"/>
</dbReference>
<dbReference type="Pfam" id="PF20239">
    <property type="entry name" value="DUF6596"/>
    <property type="match status" value="1"/>
</dbReference>
<name>A0ABP9TNF7_9MICC</name>